<proteinExistence type="predicted"/>
<name>A0A836MES7_GLAPU</name>
<sequence>MSILKCYIQQTPLQKDIQKARKQVHTDGYSMSIGELVNLYDDGEMDIRPEFQRLFRWSTEQKSKFIESILLGIPLPSIFVSQRDDGVWEVVDGLQRISTILQFMGKLRRTNTELYPPLSLLATKYLPSLEGMMWQNSENPDKELDSLTKLTFKREKMDIKIIKKESESDTKLELFQRLNSNGSALSEQEIRNVILLMENPEAQAWLETLSKNLSFIETTPISNKQESESFNLELLVRYFALRNLEKHWDVLTKNRDIDPYLDEMVVYMFSDFNFEKEKTLFEKTFLILDNVLGSNAFKKFNKEKDRYTGPFLLPIYELFTFHLSKKIEENSDFDSNNIGKIIINISKNLLSNEIYLKLTEKSRGIDRMAAVVDMTHGNLFE</sequence>
<dbReference type="Proteomes" id="UP000027036">
    <property type="component" value="Unassembled WGS sequence"/>
</dbReference>
<accession>A0A836MES7</accession>
<dbReference type="InterPro" id="IPR004919">
    <property type="entry name" value="GmrSD_N"/>
</dbReference>
<dbReference type="RefSeq" id="WP_051611616.1">
    <property type="nucleotide sequence ID" value="NZ_JDSO01000045.1"/>
</dbReference>
<evidence type="ECO:0000313" key="3">
    <source>
        <dbReference type="Proteomes" id="UP000027036"/>
    </source>
</evidence>
<dbReference type="AlphaFoldDB" id="A0A836MES7"/>
<protein>
    <recommendedName>
        <fullName evidence="1">GmrSD restriction endonucleases N-terminal domain-containing protein</fullName>
    </recommendedName>
</protein>
<dbReference type="PANTHER" id="PTHR39639">
    <property type="entry name" value="CHROMOSOME 16, WHOLE GENOME SHOTGUN SEQUENCE"/>
    <property type="match status" value="1"/>
</dbReference>
<evidence type="ECO:0000259" key="1">
    <source>
        <dbReference type="Pfam" id="PF03235"/>
    </source>
</evidence>
<dbReference type="PANTHER" id="PTHR39639:SF1">
    <property type="entry name" value="DUF262 DOMAIN-CONTAINING PROTEIN"/>
    <property type="match status" value="1"/>
</dbReference>
<comment type="caution">
    <text evidence="2">The sequence shown here is derived from an EMBL/GenBank/DDBJ whole genome shotgun (WGS) entry which is preliminary data.</text>
</comment>
<dbReference type="Pfam" id="PF03235">
    <property type="entry name" value="GmrSD_N"/>
    <property type="match status" value="1"/>
</dbReference>
<dbReference type="EMBL" id="JDSO01000045">
    <property type="protein sequence ID" value="KDB48227.1"/>
    <property type="molecule type" value="Genomic_DNA"/>
</dbReference>
<reference evidence="2 3" key="1">
    <citation type="submission" date="2014-02" db="EMBL/GenBank/DDBJ databases">
        <title>Comparative genomics of Haemophilus parasuis isolated from pig lungs.</title>
        <authorList>
            <person name="Kittichotirat W."/>
            <person name="Bumgarner R.E."/>
            <person name="Lawrence P."/>
        </authorList>
    </citation>
    <scope>NUCLEOTIDE SEQUENCE [LARGE SCALE GENOMIC DNA]</scope>
    <source>
        <strain evidence="2 3">HPS10</strain>
    </source>
</reference>
<evidence type="ECO:0000313" key="2">
    <source>
        <dbReference type="EMBL" id="KDB48227.1"/>
    </source>
</evidence>
<organism evidence="2 3">
    <name type="scientific">Glaesserella parasuis HPS10</name>
    <dbReference type="NCBI Taxonomy" id="1450514"/>
    <lineage>
        <taxon>Bacteria</taxon>
        <taxon>Pseudomonadati</taxon>
        <taxon>Pseudomonadota</taxon>
        <taxon>Gammaproteobacteria</taxon>
        <taxon>Pasteurellales</taxon>
        <taxon>Pasteurellaceae</taxon>
        <taxon>Glaesserella</taxon>
    </lineage>
</organism>
<feature type="domain" description="GmrSD restriction endonucleases N-terminal" evidence="1">
    <location>
        <begin position="34"/>
        <end position="195"/>
    </location>
</feature>
<gene>
    <name evidence="2" type="ORF">HPS10_04235</name>
</gene>